<keyword evidence="3" id="KW-0805">Transcription regulation</keyword>
<evidence type="ECO:0000256" key="6">
    <source>
        <dbReference type="ARBA" id="ARBA00023242"/>
    </source>
</evidence>
<proteinExistence type="inferred from homology"/>
<organism evidence="8 9">
    <name type="scientific">Arachis hypogaea</name>
    <name type="common">Peanut</name>
    <dbReference type="NCBI Taxonomy" id="3818"/>
    <lineage>
        <taxon>Eukaryota</taxon>
        <taxon>Viridiplantae</taxon>
        <taxon>Streptophyta</taxon>
        <taxon>Embryophyta</taxon>
        <taxon>Tracheophyta</taxon>
        <taxon>Spermatophyta</taxon>
        <taxon>Magnoliopsida</taxon>
        <taxon>eudicotyledons</taxon>
        <taxon>Gunneridae</taxon>
        <taxon>Pentapetalae</taxon>
        <taxon>rosids</taxon>
        <taxon>fabids</taxon>
        <taxon>Fabales</taxon>
        <taxon>Fabaceae</taxon>
        <taxon>Papilionoideae</taxon>
        <taxon>50 kb inversion clade</taxon>
        <taxon>dalbergioids sensu lato</taxon>
        <taxon>Dalbergieae</taxon>
        <taxon>Pterocarpus clade</taxon>
        <taxon>Arachis</taxon>
    </lineage>
</organism>
<sequence>MQREVRAKVRTQKSEAHIDPKCKVRTQKETKAVPSRFCCAARRSCRSVESSGKKVESCSAAVLIVDVDRYARDFMEAAKKLQLHFISLQREDKPTKVEMLRKDITLMEEELDRKNELIKKQESLVLEWKKELKEQMDKHKTELERV</sequence>
<dbReference type="InterPro" id="IPR034456">
    <property type="entry name" value="MED28"/>
</dbReference>
<evidence type="ECO:0000313" key="8">
    <source>
        <dbReference type="EMBL" id="RYR18926.1"/>
    </source>
</evidence>
<evidence type="ECO:0008006" key="10">
    <source>
        <dbReference type="Google" id="ProtNLM"/>
    </source>
</evidence>
<comment type="similarity">
    <text evidence="2">Belongs to the Mediator complex subunit 28 family.</text>
</comment>
<dbReference type="PANTHER" id="PTHR39117">
    <property type="entry name" value="MEDIATOR OF RNA POLYMERASE II TRANSCRIPTION SUBUNIT 28"/>
    <property type="match status" value="1"/>
</dbReference>
<dbReference type="PANTHER" id="PTHR39117:SF1">
    <property type="entry name" value="MEDIATOR OF RNA POLYMERASE II TRANSCRIPTION SUBUNIT 28"/>
    <property type="match status" value="1"/>
</dbReference>
<comment type="subcellular location">
    <subcellularLocation>
        <location evidence="1">Nucleus</location>
    </subcellularLocation>
</comment>
<keyword evidence="9" id="KW-1185">Reference proteome</keyword>
<protein>
    <recommendedName>
        <fullName evidence="10">Mediator of RNA polymerase II transcription subunit 28</fullName>
    </recommendedName>
</protein>
<evidence type="ECO:0000256" key="2">
    <source>
        <dbReference type="ARBA" id="ARBA00005571"/>
    </source>
</evidence>
<gene>
    <name evidence="8" type="ORF">Ahy_B03g063548</name>
</gene>
<accession>A0A444ZXP8</accession>
<comment type="caution">
    <text evidence="8">The sequence shown here is derived from an EMBL/GenBank/DDBJ whole genome shotgun (WGS) entry which is preliminary data.</text>
</comment>
<dbReference type="GO" id="GO:0016592">
    <property type="term" value="C:mediator complex"/>
    <property type="evidence" value="ECO:0007669"/>
    <property type="project" value="InterPro"/>
</dbReference>
<evidence type="ECO:0000256" key="7">
    <source>
        <dbReference type="SAM" id="Coils"/>
    </source>
</evidence>
<evidence type="ECO:0000256" key="1">
    <source>
        <dbReference type="ARBA" id="ARBA00004123"/>
    </source>
</evidence>
<dbReference type="Proteomes" id="UP000289738">
    <property type="component" value="Chromosome B03"/>
</dbReference>
<reference evidence="8 9" key="1">
    <citation type="submission" date="2019-01" db="EMBL/GenBank/DDBJ databases">
        <title>Sequencing of cultivated peanut Arachis hypogaea provides insights into genome evolution and oil improvement.</title>
        <authorList>
            <person name="Chen X."/>
        </authorList>
    </citation>
    <scope>NUCLEOTIDE SEQUENCE [LARGE SCALE GENOMIC DNA]</scope>
    <source>
        <strain evidence="9">cv. Fuhuasheng</strain>
        <tissue evidence="8">Leaves</tissue>
    </source>
</reference>
<keyword evidence="6" id="KW-0539">Nucleus</keyword>
<name>A0A444ZXP8_ARAHY</name>
<dbReference type="InterPro" id="IPR021640">
    <property type="entry name" value="Mediator_Med28"/>
</dbReference>
<evidence type="ECO:0000256" key="5">
    <source>
        <dbReference type="ARBA" id="ARBA00023163"/>
    </source>
</evidence>
<dbReference type="AlphaFoldDB" id="A0A444ZXP8"/>
<dbReference type="STRING" id="3818.A0A444ZXP8"/>
<dbReference type="EMBL" id="SDMP01000013">
    <property type="protein sequence ID" value="RYR18926.1"/>
    <property type="molecule type" value="Genomic_DNA"/>
</dbReference>
<evidence type="ECO:0000256" key="4">
    <source>
        <dbReference type="ARBA" id="ARBA00023054"/>
    </source>
</evidence>
<keyword evidence="5" id="KW-0804">Transcription</keyword>
<keyword evidence="4 7" id="KW-0175">Coiled coil</keyword>
<dbReference type="Pfam" id="PF11594">
    <property type="entry name" value="Med28"/>
    <property type="match status" value="1"/>
</dbReference>
<dbReference type="GO" id="GO:0006355">
    <property type="term" value="P:regulation of DNA-templated transcription"/>
    <property type="evidence" value="ECO:0007669"/>
    <property type="project" value="InterPro"/>
</dbReference>
<feature type="coiled-coil region" evidence="7">
    <location>
        <begin position="97"/>
        <end position="138"/>
    </location>
</feature>
<evidence type="ECO:0000256" key="3">
    <source>
        <dbReference type="ARBA" id="ARBA00023015"/>
    </source>
</evidence>
<evidence type="ECO:0000313" key="9">
    <source>
        <dbReference type="Proteomes" id="UP000289738"/>
    </source>
</evidence>